<evidence type="ECO:0000313" key="2">
    <source>
        <dbReference type="Proteomes" id="UP001499967"/>
    </source>
</evidence>
<name>A0ABP4ATY3_9PSEU</name>
<sequence>MDLDRAGVLELIETLPRPADRLRTDAPPGVLAEIVLDRRESWWVRRTCARALDGRVPAEHVAELFARARDEHDGEVVRALVDVLATTQGTHRDDLLDWLRAQEGVERLTPTPERLLRARAPMGDLDAAEPLGRVRLGVARWAA</sequence>
<proteinExistence type="predicted"/>
<keyword evidence="2" id="KW-1185">Reference proteome</keyword>
<protein>
    <submittedName>
        <fullName evidence="1">Uncharacterized protein</fullName>
    </submittedName>
</protein>
<reference evidence="2" key="1">
    <citation type="journal article" date="2019" name="Int. J. Syst. Evol. Microbiol.">
        <title>The Global Catalogue of Microorganisms (GCM) 10K type strain sequencing project: providing services to taxonomists for standard genome sequencing and annotation.</title>
        <authorList>
            <consortium name="The Broad Institute Genomics Platform"/>
            <consortium name="The Broad Institute Genome Sequencing Center for Infectious Disease"/>
            <person name="Wu L."/>
            <person name="Ma J."/>
        </authorList>
    </citation>
    <scope>NUCLEOTIDE SEQUENCE [LARGE SCALE GENOMIC DNA]</scope>
    <source>
        <strain evidence="2">JCM 11117</strain>
    </source>
</reference>
<dbReference type="EMBL" id="BAAAHP010000098">
    <property type="protein sequence ID" value="GAA0940183.1"/>
    <property type="molecule type" value="Genomic_DNA"/>
</dbReference>
<evidence type="ECO:0000313" key="1">
    <source>
        <dbReference type="EMBL" id="GAA0940183.1"/>
    </source>
</evidence>
<accession>A0ABP4ATY3</accession>
<comment type="caution">
    <text evidence="1">The sequence shown here is derived from an EMBL/GenBank/DDBJ whole genome shotgun (WGS) entry which is preliminary data.</text>
</comment>
<dbReference type="Proteomes" id="UP001499967">
    <property type="component" value="Unassembled WGS sequence"/>
</dbReference>
<gene>
    <name evidence="1" type="ORF">GCM10009559_34980</name>
</gene>
<dbReference type="RefSeq" id="WP_343942489.1">
    <property type="nucleotide sequence ID" value="NZ_BAAAHP010000098.1"/>
</dbReference>
<organism evidence="1 2">
    <name type="scientific">Pseudonocardia zijingensis</name>
    <dbReference type="NCBI Taxonomy" id="153376"/>
    <lineage>
        <taxon>Bacteria</taxon>
        <taxon>Bacillati</taxon>
        <taxon>Actinomycetota</taxon>
        <taxon>Actinomycetes</taxon>
        <taxon>Pseudonocardiales</taxon>
        <taxon>Pseudonocardiaceae</taxon>
        <taxon>Pseudonocardia</taxon>
    </lineage>
</organism>